<evidence type="ECO:0000256" key="8">
    <source>
        <dbReference type="ARBA" id="ARBA00023069"/>
    </source>
</evidence>
<dbReference type="GO" id="GO:0003341">
    <property type="term" value="P:cilium movement"/>
    <property type="evidence" value="ECO:0007669"/>
    <property type="project" value="TreeGrafter"/>
</dbReference>
<dbReference type="Gene3D" id="2.130.10.10">
    <property type="entry name" value="YVTN repeat-like/Quinoprotein amine dehydrogenase"/>
    <property type="match status" value="2"/>
</dbReference>
<dbReference type="AlphaFoldDB" id="A0A0L7LG49"/>
<reference evidence="12 13" key="1">
    <citation type="journal article" date="2015" name="Genome Biol. Evol.">
        <title>The genome of winter moth (Operophtera brumata) provides a genomic perspective on sexual dimorphism and phenology.</title>
        <authorList>
            <person name="Derks M.F."/>
            <person name="Smit S."/>
            <person name="Salis L."/>
            <person name="Schijlen E."/>
            <person name="Bossers A."/>
            <person name="Mateman C."/>
            <person name="Pijl A.S."/>
            <person name="de Ridder D."/>
            <person name="Groenen M.A."/>
            <person name="Visser M.E."/>
            <person name="Megens H.J."/>
        </authorList>
    </citation>
    <scope>NUCLEOTIDE SEQUENCE [LARGE SCALE GENOMIC DNA]</scope>
    <source>
        <strain evidence="12">WM2013NL</strain>
        <tissue evidence="12">Head and thorax</tissue>
    </source>
</reference>
<dbReference type="Proteomes" id="UP000037510">
    <property type="component" value="Unassembled WGS sequence"/>
</dbReference>
<protein>
    <recommendedName>
        <fullName evidence="14">Dynein intermediate chain 3, ciliary</fullName>
    </recommendedName>
</protein>
<dbReference type="PANTHER" id="PTHR12442:SF7">
    <property type="entry name" value="DYNEIN AXONEMAL INTERMEDIATE CHAIN 2"/>
    <property type="match status" value="1"/>
</dbReference>
<evidence type="ECO:0000256" key="7">
    <source>
        <dbReference type="ARBA" id="ARBA00023017"/>
    </source>
</evidence>
<keyword evidence="5" id="KW-0493">Microtubule</keyword>
<dbReference type="InterPro" id="IPR036322">
    <property type="entry name" value="WD40_repeat_dom_sf"/>
</dbReference>
<dbReference type="SMART" id="SM00320">
    <property type="entry name" value="WD40"/>
    <property type="match status" value="5"/>
</dbReference>
<evidence type="ECO:0000256" key="2">
    <source>
        <dbReference type="ARBA" id="ARBA00011059"/>
    </source>
</evidence>
<dbReference type="Pfam" id="PF00400">
    <property type="entry name" value="WD40"/>
    <property type="match status" value="2"/>
</dbReference>
<keyword evidence="10" id="KW-0206">Cytoskeleton</keyword>
<accession>A0A0L7LG49</accession>
<comment type="caution">
    <text evidence="12">The sequence shown here is derived from an EMBL/GenBank/DDBJ whole genome shotgun (WGS) entry which is preliminary data.</text>
</comment>
<proteinExistence type="inferred from homology"/>
<dbReference type="GO" id="GO:0045503">
    <property type="term" value="F:dynein light chain binding"/>
    <property type="evidence" value="ECO:0007669"/>
    <property type="project" value="TreeGrafter"/>
</dbReference>
<dbReference type="PANTHER" id="PTHR12442">
    <property type="entry name" value="DYNEIN INTERMEDIATE CHAIN"/>
    <property type="match status" value="1"/>
</dbReference>
<dbReference type="InterPro" id="IPR015943">
    <property type="entry name" value="WD40/YVTN_repeat-like_dom_sf"/>
</dbReference>
<dbReference type="GO" id="GO:0045504">
    <property type="term" value="F:dynein heavy chain binding"/>
    <property type="evidence" value="ECO:0007669"/>
    <property type="project" value="TreeGrafter"/>
</dbReference>
<keyword evidence="9" id="KW-0505">Motor protein</keyword>
<comment type="subcellular location">
    <subcellularLocation>
        <location evidence="1">Cytoplasm</location>
        <location evidence="1">Cytoskeleton</location>
        <location evidence="1">Cilium axoneme</location>
    </subcellularLocation>
</comment>
<keyword evidence="7" id="KW-0243">Dynein</keyword>
<keyword evidence="4" id="KW-0853">WD repeat</keyword>
<dbReference type="EMBL" id="JTDY01001209">
    <property type="protein sequence ID" value="KOB74528.1"/>
    <property type="molecule type" value="Genomic_DNA"/>
</dbReference>
<evidence type="ECO:0000256" key="9">
    <source>
        <dbReference type="ARBA" id="ARBA00023175"/>
    </source>
</evidence>
<evidence type="ECO:0000313" key="13">
    <source>
        <dbReference type="Proteomes" id="UP000037510"/>
    </source>
</evidence>
<evidence type="ECO:0000256" key="5">
    <source>
        <dbReference type="ARBA" id="ARBA00022701"/>
    </source>
</evidence>
<comment type="similarity">
    <text evidence="2">Belongs to the dynein intermediate chain family.</text>
</comment>
<evidence type="ECO:0000256" key="10">
    <source>
        <dbReference type="ARBA" id="ARBA00023212"/>
    </source>
</evidence>
<dbReference type="GO" id="GO:0036157">
    <property type="term" value="C:outer dynein arm"/>
    <property type="evidence" value="ECO:0007669"/>
    <property type="project" value="TreeGrafter"/>
</dbReference>
<evidence type="ECO:0000256" key="11">
    <source>
        <dbReference type="ARBA" id="ARBA00023273"/>
    </source>
</evidence>
<dbReference type="InterPro" id="IPR050687">
    <property type="entry name" value="Dynein_IC"/>
</dbReference>
<keyword evidence="6" id="KW-0677">Repeat</keyword>
<evidence type="ECO:0000256" key="4">
    <source>
        <dbReference type="ARBA" id="ARBA00022574"/>
    </source>
</evidence>
<sequence>MPYIKSTYEYTKLRKSFGRQLLFQDVPAHMLDSIYPNRADQNQYMLRNPVHREVQATIPKSQNEANTNELVIHEQSMNHTEGGWPRDIHIYNEEHIARYCRRIMHEESYIKSVLNFAPVIEHYIDQNNAIEMYQTYFNGMRSQKPVEKYSIRIANVFRDQFQRPVSCVVWTNEQNSKLAVAYSNKTLMSEPRNDIENDCYLWDVNRQTSPIQELKTEHSCWQLACSPVDPHVLLVGLENGTVGVFDLREGVECTQSSSIYNSHRGPVTSLLYTHSRTNTEFFTGSPDGHCLWWDCRDLTAPTENLPMSVKIPSGETPNLGNAEGVSRLEFDNGLPTKFLCGTESGLVINVNRMGREHSERLISYWDAHVGPVRALQRSPCTLRMFLSCGDSTVRIWSEEVRTAPIIVTRPYRYQVTDAAWAPLRYSSYMSICAGGYFYSWDLLRKSQEPIATMQISKDELTRMTPHSEGRSIAIGDSKGALHLIQLSDNMTELGKRDKALTTQLYERETRREHILDNRMKEIRLKINIEKKAAEEALPEQIEEEEEPEVAAEEEYFRIVNEELRFLENETSIASLL</sequence>
<evidence type="ECO:0008006" key="14">
    <source>
        <dbReference type="Google" id="ProtNLM"/>
    </source>
</evidence>
<dbReference type="GO" id="GO:0036158">
    <property type="term" value="P:outer dynein arm assembly"/>
    <property type="evidence" value="ECO:0007669"/>
    <property type="project" value="TreeGrafter"/>
</dbReference>
<name>A0A0L7LG49_OPEBR</name>
<evidence type="ECO:0000256" key="6">
    <source>
        <dbReference type="ARBA" id="ARBA00022737"/>
    </source>
</evidence>
<dbReference type="STRING" id="104452.A0A0L7LG49"/>
<dbReference type="GO" id="GO:0005874">
    <property type="term" value="C:microtubule"/>
    <property type="evidence" value="ECO:0007669"/>
    <property type="project" value="UniProtKB-KW"/>
</dbReference>
<evidence type="ECO:0000256" key="3">
    <source>
        <dbReference type="ARBA" id="ARBA00022490"/>
    </source>
</evidence>
<keyword evidence="13" id="KW-1185">Reference proteome</keyword>
<gene>
    <name evidence="12" type="ORF">OBRU01_09002</name>
</gene>
<keyword evidence="8" id="KW-0969">Cilium</keyword>
<keyword evidence="3" id="KW-0963">Cytoplasm</keyword>
<evidence type="ECO:0000256" key="1">
    <source>
        <dbReference type="ARBA" id="ARBA00004430"/>
    </source>
</evidence>
<organism evidence="12 13">
    <name type="scientific">Operophtera brumata</name>
    <name type="common">Winter moth</name>
    <name type="synonym">Phalaena brumata</name>
    <dbReference type="NCBI Taxonomy" id="104452"/>
    <lineage>
        <taxon>Eukaryota</taxon>
        <taxon>Metazoa</taxon>
        <taxon>Ecdysozoa</taxon>
        <taxon>Arthropoda</taxon>
        <taxon>Hexapoda</taxon>
        <taxon>Insecta</taxon>
        <taxon>Pterygota</taxon>
        <taxon>Neoptera</taxon>
        <taxon>Endopterygota</taxon>
        <taxon>Lepidoptera</taxon>
        <taxon>Glossata</taxon>
        <taxon>Ditrysia</taxon>
        <taxon>Geometroidea</taxon>
        <taxon>Geometridae</taxon>
        <taxon>Larentiinae</taxon>
        <taxon>Operophtera</taxon>
    </lineage>
</organism>
<keyword evidence="11" id="KW-0966">Cell projection</keyword>
<dbReference type="InterPro" id="IPR001680">
    <property type="entry name" value="WD40_rpt"/>
</dbReference>
<evidence type="ECO:0000313" key="12">
    <source>
        <dbReference type="EMBL" id="KOB74528.1"/>
    </source>
</evidence>
<dbReference type="SUPFAM" id="SSF50978">
    <property type="entry name" value="WD40 repeat-like"/>
    <property type="match status" value="1"/>
</dbReference>